<dbReference type="Pfam" id="PF00534">
    <property type="entry name" value="Glycos_transf_1"/>
    <property type="match status" value="1"/>
</dbReference>
<keyword evidence="3" id="KW-0808">Transferase</keyword>
<proteinExistence type="predicted"/>
<dbReference type="EMBL" id="CP051167">
    <property type="protein sequence ID" value="QIZ71469.1"/>
    <property type="molecule type" value="Genomic_DNA"/>
</dbReference>
<dbReference type="Pfam" id="PF13439">
    <property type="entry name" value="Glyco_transf_4"/>
    <property type="match status" value="1"/>
</dbReference>
<dbReference type="GO" id="GO:0016757">
    <property type="term" value="F:glycosyltransferase activity"/>
    <property type="evidence" value="ECO:0007669"/>
    <property type="project" value="InterPro"/>
</dbReference>
<evidence type="ECO:0000313" key="4">
    <source>
        <dbReference type="Proteomes" id="UP000500857"/>
    </source>
</evidence>
<sequence>MKVLILHNLYQIPGGEDEVVKVEQELLEAHGHSVRLFKVDNDEIAGAAGKLKTAFNAIYSRSSKQRVLKEIHQFQPNVVHVHNFFPLFSPSVYDACHEAGVPVVQTLHNYRLFCSNSYFFRNGGPCEDCLGKWFPWPAVVHGCYRDSRVGSFVVGTMQAVHRWRGTWRDRVDRYIVLSEFARHKFIEGGIPAEKISLKPNFLAPDPGMGQGRGGYALFVGRLSPEKGIDILLAAWEHLGQKIPLKILGSGPLTPVVERAARAAIAGVEYLGRQPKDRVLALMKEASLLMFPSLWYEGLSMTILEAYAVGLPVVASNLGTMSTVVKPGRTGLHFRVGDVGDSIEKVEWAIAHPEQIDAMRQEARSQFERHYTAERNYQQPIEIYQLAGASSV</sequence>
<name>A0A6H1U1H1_9CYAN</name>
<dbReference type="InterPro" id="IPR001296">
    <property type="entry name" value="Glyco_trans_1"/>
</dbReference>
<gene>
    <name evidence="3" type="ORF">HCG48_13495</name>
</gene>
<dbReference type="Gene3D" id="3.40.50.2000">
    <property type="entry name" value="Glycogen Phosphorylase B"/>
    <property type="match status" value="2"/>
</dbReference>
<evidence type="ECO:0000259" key="2">
    <source>
        <dbReference type="Pfam" id="PF13439"/>
    </source>
</evidence>
<protein>
    <submittedName>
        <fullName evidence="3">Glycosyltransferase family 4 protein</fullName>
    </submittedName>
</protein>
<feature type="domain" description="Glycosyl transferase family 1" evidence="1">
    <location>
        <begin position="215"/>
        <end position="364"/>
    </location>
</feature>
<reference evidence="3 4" key="1">
    <citation type="submission" date="2020-04" db="EMBL/GenBank/DDBJ databases">
        <authorList>
            <person name="Basu S."/>
            <person name="Maruthanayagam V."/>
            <person name="Chakraborty S."/>
            <person name="Pramanik A."/>
            <person name="Mukherjee J."/>
            <person name="Brink B."/>
        </authorList>
    </citation>
    <scope>NUCLEOTIDE SEQUENCE [LARGE SCALE GENOMIC DNA]</scope>
    <source>
        <strain evidence="3 4">AP17</strain>
    </source>
</reference>
<dbReference type="SUPFAM" id="SSF53756">
    <property type="entry name" value="UDP-Glycosyltransferase/glycogen phosphorylase"/>
    <property type="match status" value="1"/>
</dbReference>
<dbReference type="PANTHER" id="PTHR45947:SF13">
    <property type="entry name" value="TRANSFERASE"/>
    <property type="match status" value="1"/>
</dbReference>
<dbReference type="Proteomes" id="UP000500857">
    <property type="component" value="Chromosome"/>
</dbReference>
<dbReference type="PANTHER" id="PTHR45947">
    <property type="entry name" value="SULFOQUINOVOSYL TRANSFERASE SQD2"/>
    <property type="match status" value="1"/>
</dbReference>
<organism evidence="3 4">
    <name type="scientific">Oxynema aestuarii AP17</name>
    <dbReference type="NCBI Taxonomy" id="2064643"/>
    <lineage>
        <taxon>Bacteria</taxon>
        <taxon>Bacillati</taxon>
        <taxon>Cyanobacteriota</taxon>
        <taxon>Cyanophyceae</taxon>
        <taxon>Oscillatoriophycideae</taxon>
        <taxon>Oscillatoriales</taxon>
        <taxon>Oscillatoriaceae</taxon>
        <taxon>Oxynema</taxon>
        <taxon>Oxynema aestuarii</taxon>
    </lineage>
</organism>
<evidence type="ECO:0000259" key="1">
    <source>
        <dbReference type="Pfam" id="PF00534"/>
    </source>
</evidence>
<dbReference type="KEGG" id="oxy:HCG48_13495"/>
<evidence type="ECO:0000313" key="3">
    <source>
        <dbReference type="EMBL" id="QIZ71469.1"/>
    </source>
</evidence>
<dbReference type="InterPro" id="IPR050194">
    <property type="entry name" value="Glycosyltransferase_grp1"/>
</dbReference>
<dbReference type="InterPro" id="IPR028098">
    <property type="entry name" value="Glyco_trans_4-like_N"/>
</dbReference>
<accession>A0A6H1U1H1</accession>
<dbReference type="RefSeq" id="WP_168569621.1">
    <property type="nucleotide sequence ID" value="NZ_CP051167.1"/>
</dbReference>
<dbReference type="AlphaFoldDB" id="A0A6H1U1H1"/>
<dbReference type="CDD" id="cd03801">
    <property type="entry name" value="GT4_PimA-like"/>
    <property type="match status" value="1"/>
</dbReference>
<feature type="domain" description="Glycosyltransferase subfamily 4-like N-terminal" evidence="2">
    <location>
        <begin position="27"/>
        <end position="201"/>
    </location>
</feature>
<keyword evidence="4" id="KW-1185">Reference proteome</keyword>